<gene>
    <name evidence="2" type="ORF">Vbra_18876</name>
</gene>
<accession>A0A0G4GWB9</accession>
<organism evidence="2 3">
    <name type="scientific">Vitrella brassicaformis (strain CCMP3155)</name>
    <dbReference type="NCBI Taxonomy" id="1169540"/>
    <lineage>
        <taxon>Eukaryota</taxon>
        <taxon>Sar</taxon>
        <taxon>Alveolata</taxon>
        <taxon>Colpodellida</taxon>
        <taxon>Vitrellaceae</taxon>
        <taxon>Vitrella</taxon>
    </lineage>
</organism>
<dbReference type="GO" id="GO:0005739">
    <property type="term" value="C:mitochondrion"/>
    <property type="evidence" value="ECO:0007669"/>
    <property type="project" value="GOC"/>
</dbReference>
<name>A0A0G4GWB9_VITBC</name>
<feature type="transmembrane region" description="Helical" evidence="1">
    <location>
        <begin position="12"/>
        <end position="32"/>
    </location>
</feature>
<keyword evidence="1" id="KW-0472">Membrane</keyword>
<reference evidence="2 3" key="1">
    <citation type="submission" date="2014-11" db="EMBL/GenBank/DDBJ databases">
        <authorList>
            <person name="Zhu J."/>
            <person name="Qi W."/>
            <person name="Song R."/>
        </authorList>
    </citation>
    <scope>NUCLEOTIDE SEQUENCE [LARGE SCALE GENOMIC DNA]</scope>
</reference>
<dbReference type="GO" id="GO:0034551">
    <property type="term" value="P:mitochondrial respiratory chain complex III assembly"/>
    <property type="evidence" value="ECO:0007669"/>
    <property type="project" value="InterPro"/>
</dbReference>
<dbReference type="VEuPathDB" id="CryptoDB:Vbra_18876"/>
<dbReference type="EMBL" id="CDMY01000850">
    <property type="protein sequence ID" value="CEM35274.1"/>
    <property type="molecule type" value="Genomic_DNA"/>
</dbReference>
<dbReference type="Pfam" id="PF14990">
    <property type="entry name" value="DUF4516"/>
    <property type="match status" value="1"/>
</dbReference>
<evidence type="ECO:0000256" key="1">
    <source>
        <dbReference type="SAM" id="Phobius"/>
    </source>
</evidence>
<protein>
    <submittedName>
        <fullName evidence="2">Uncharacterized protein</fullName>
    </submittedName>
</protein>
<dbReference type="AlphaFoldDB" id="A0A0G4GWB9"/>
<proteinExistence type="predicted"/>
<evidence type="ECO:0000313" key="3">
    <source>
        <dbReference type="Proteomes" id="UP000041254"/>
    </source>
</evidence>
<keyword evidence="1" id="KW-1133">Transmembrane helix</keyword>
<evidence type="ECO:0000313" key="2">
    <source>
        <dbReference type="EMBL" id="CEM35274.1"/>
    </source>
</evidence>
<keyword evidence="3" id="KW-1185">Reference proteome</keyword>
<dbReference type="InParanoid" id="A0A0G4GWB9"/>
<dbReference type="Proteomes" id="UP000041254">
    <property type="component" value="Unassembled WGS sequence"/>
</dbReference>
<dbReference type="InterPro" id="IPR027858">
    <property type="entry name" value="BRAWNIN"/>
</dbReference>
<sequence>MPFGMPMRDFVKLFGACTVPFIAGGLVVHFYMRPDLDEPDLAEEVMAQKRALREVKRMADERRRQARAVEGTGG</sequence>
<keyword evidence="1" id="KW-0812">Transmembrane</keyword>